<keyword evidence="1" id="KW-0548">Nucleotidyltransferase</keyword>
<dbReference type="InterPro" id="IPR007530">
    <property type="entry name" value="Aminoglycoside_adenylylTfrase"/>
</dbReference>
<organism evidence="1 2">
    <name type="scientific">Jeotgalibacillus salarius</name>
    <dbReference type="NCBI Taxonomy" id="546023"/>
    <lineage>
        <taxon>Bacteria</taxon>
        <taxon>Bacillati</taxon>
        <taxon>Bacillota</taxon>
        <taxon>Bacilli</taxon>
        <taxon>Bacillales</taxon>
        <taxon>Caryophanaceae</taxon>
        <taxon>Jeotgalibacillus</taxon>
    </lineage>
</organism>
<accession>A0A4Y8LIH1</accession>
<comment type="caution">
    <text evidence="1">The sequence shown here is derived from an EMBL/GenBank/DDBJ whole genome shotgun (WGS) entry which is preliminary data.</text>
</comment>
<protein>
    <submittedName>
        <fullName evidence="1">Aminoglycoside 6-adenylyltransferase</fullName>
    </submittedName>
</protein>
<evidence type="ECO:0000313" key="1">
    <source>
        <dbReference type="EMBL" id="TFE02278.1"/>
    </source>
</evidence>
<dbReference type="Pfam" id="PF04439">
    <property type="entry name" value="Adenyl_transf"/>
    <property type="match status" value="1"/>
</dbReference>
<reference evidence="1 2" key="1">
    <citation type="submission" date="2019-03" db="EMBL/GenBank/DDBJ databases">
        <authorList>
            <person name="Yang Y."/>
        </authorList>
    </citation>
    <scope>NUCLEOTIDE SEQUENCE [LARGE SCALE GENOMIC DNA]</scope>
    <source>
        <strain evidence="1 2">ASL-1</strain>
    </source>
</reference>
<gene>
    <name evidence="1" type="primary">ant(6)</name>
    <name evidence="1" type="ORF">E2626_06780</name>
</gene>
<evidence type="ECO:0000313" key="2">
    <source>
        <dbReference type="Proteomes" id="UP000297776"/>
    </source>
</evidence>
<dbReference type="RefSeq" id="WP_134380979.1">
    <property type="nucleotide sequence ID" value="NZ_SORX01000003.1"/>
</dbReference>
<keyword evidence="2" id="KW-1185">Reference proteome</keyword>
<dbReference type="Gene3D" id="3.30.460.10">
    <property type="entry name" value="Beta Polymerase, domain 2"/>
    <property type="match status" value="1"/>
</dbReference>
<dbReference type="PIRSF" id="PIRSF000812">
    <property type="entry name" value="AAD"/>
    <property type="match status" value="1"/>
</dbReference>
<sequence>MRSEQEMMELILDFARADARIRAVYMNGSRTNPNAPEDIFQDYDIVYVTEDVSPFTADQSWIQHFGKLLMMQQSDALDAGKGLEIDPDRYAFLMLFDDGNRIDLSFQSVDFMQKVYRDDSLTIPLLDNDGILPDIPESTDRDYFIKKPSMGEFDSVTNDFWWCLQNVAKGLWRNELPYAHHMYELTTRSALDQMIKWWIGGQHEYQVSAGKMGKYFKKFLPNDYWEIYMRTYAENKWEAVEAACELFGMLGREVAGMTGFQYPEEDESQMLMFVRRVRELPGDAEAIS</sequence>
<dbReference type="OrthoDB" id="9776406at2"/>
<keyword evidence="1" id="KW-0808">Transferase</keyword>
<dbReference type="Gene3D" id="1.20.120.330">
    <property type="entry name" value="Nucleotidyltransferases domain 2"/>
    <property type="match status" value="1"/>
</dbReference>
<dbReference type="InterPro" id="IPR043519">
    <property type="entry name" value="NT_sf"/>
</dbReference>
<dbReference type="Proteomes" id="UP000297776">
    <property type="component" value="Unassembled WGS sequence"/>
</dbReference>
<name>A0A4Y8LIH1_9BACL</name>
<dbReference type="SUPFAM" id="SSF81301">
    <property type="entry name" value="Nucleotidyltransferase"/>
    <property type="match status" value="1"/>
</dbReference>
<dbReference type="EMBL" id="SORX01000003">
    <property type="protein sequence ID" value="TFE02278.1"/>
    <property type="molecule type" value="Genomic_DNA"/>
</dbReference>
<proteinExistence type="predicted"/>
<dbReference type="GO" id="GO:0016779">
    <property type="term" value="F:nucleotidyltransferase activity"/>
    <property type="evidence" value="ECO:0007669"/>
    <property type="project" value="UniProtKB-KW"/>
</dbReference>
<dbReference type="SUPFAM" id="SSF81631">
    <property type="entry name" value="PAP/OAS1 substrate-binding domain"/>
    <property type="match status" value="1"/>
</dbReference>
<dbReference type="AlphaFoldDB" id="A0A4Y8LIH1"/>